<dbReference type="InterPro" id="IPR031973">
    <property type="entry name" value="Deltameth_res_prag01"/>
</dbReference>
<sequence length="94" mass="10764">MLPVRAVANLAVRSNATLMFRGYHDPKNFRVFTMNDMPVPDGDFFKEHRRKNRFYNTVLAVGVVSFVVSMIAMSGRTIEHNTFGHLTPDVRCVF</sequence>
<organism evidence="3 4">
    <name type="scientific">Anopheles merus</name>
    <name type="common">Mosquito</name>
    <dbReference type="NCBI Taxonomy" id="30066"/>
    <lineage>
        <taxon>Eukaryota</taxon>
        <taxon>Metazoa</taxon>
        <taxon>Ecdysozoa</taxon>
        <taxon>Arthropoda</taxon>
        <taxon>Hexapoda</taxon>
        <taxon>Insecta</taxon>
        <taxon>Pterygota</taxon>
        <taxon>Neoptera</taxon>
        <taxon>Endopterygota</taxon>
        <taxon>Diptera</taxon>
        <taxon>Nematocera</taxon>
        <taxon>Culicoidea</taxon>
        <taxon>Culicidae</taxon>
        <taxon>Anophelinae</taxon>
        <taxon>Anopheles</taxon>
    </lineage>
</organism>
<evidence type="ECO:0000256" key="1">
    <source>
        <dbReference type="SAM" id="Phobius"/>
    </source>
</evidence>
<dbReference type="Proteomes" id="UP000075903">
    <property type="component" value="Unassembled WGS sequence"/>
</dbReference>
<keyword evidence="1" id="KW-0472">Membrane</keyword>
<protein>
    <recommendedName>
        <fullName evidence="2">Deltamethrin resistance protein prag01 domain-containing protein</fullName>
    </recommendedName>
</protein>
<dbReference type="Pfam" id="PF16020">
    <property type="entry name" value="Deltameth_res"/>
    <property type="match status" value="1"/>
</dbReference>
<dbReference type="PANTHER" id="PTHR22133:SF2">
    <property type="entry name" value="AT01821P-RELATED"/>
    <property type="match status" value="1"/>
</dbReference>
<proteinExistence type="predicted"/>
<dbReference type="AlphaFoldDB" id="A0A182V937"/>
<keyword evidence="4" id="KW-1185">Reference proteome</keyword>
<evidence type="ECO:0000259" key="2">
    <source>
        <dbReference type="Pfam" id="PF16020"/>
    </source>
</evidence>
<feature type="domain" description="Deltamethrin resistance protein prag01" evidence="2">
    <location>
        <begin position="35"/>
        <end position="72"/>
    </location>
</feature>
<dbReference type="VEuPathDB" id="VectorBase:AMEM010958"/>
<accession>A0A182V937</accession>
<dbReference type="EnsemblMetazoa" id="AMEM010958-RA">
    <property type="protein sequence ID" value="AMEM010958-PA"/>
    <property type="gene ID" value="AMEM010958"/>
</dbReference>
<dbReference type="VEuPathDB" id="VectorBase:AMEM21_009736"/>
<name>A0A182V937_ANOME</name>
<dbReference type="PANTHER" id="PTHR22133">
    <property type="entry name" value="AT01821P-RELATED"/>
    <property type="match status" value="1"/>
</dbReference>
<evidence type="ECO:0000313" key="3">
    <source>
        <dbReference type="EnsemblMetazoa" id="AMEM010958-PA"/>
    </source>
</evidence>
<reference evidence="3" key="1">
    <citation type="submission" date="2020-05" db="UniProtKB">
        <authorList>
            <consortium name="EnsemblMetazoa"/>
        </authorList>
    </citation>
    <scope>IDENTIFICATION</scope>
    <source>
        <strain evidence="3">MAF</strain>
    </source>
</reference>
<dbReference type="STRING" id="30066.A0A182V937"/>
<evidence type="ECO:0000313" key="4">
    <source>
        <dbReference type="Proteomes" id="UP000075903"/>
    </source>
</evidence>
<keyword evidence="1" id="KW-0812">Transmembrane</keyword>
<keyword evidence="1" id="KW-1133">Transmembrane helix</keyword>
<feature type="transmembrane region" description="Helical" evidence="1">
    <location>
        <begin position="54"/>
        <end position="73"/>
    </location>
</feature>